<reference evidence="4" key="1">
    <citation type="journal article" date="2010" name="Nat. Biotechnol.">
        <title>Draft genome sequence of the oilseed species Ricinus communis.</title>
        <authorList>
            <person name="Chan A.P."/>
            <person name="Crabtree J."/>
            <person name="Zhao Q."/>
            <person name="Lorenzi H."/>
            <person name="Orvis J."/>
            <person name="Puiu D."/>
            <person name="Melake-Berhan A."/>
            <person name="Jones K.M."/>
            <person name="Redman J."/>
            <person name="Chen G."/>
            <person name="Cahoon E.B."/>
            <person name="Gedil M."/>
            <person name="Stanke M."/>
            <person name="Haas B.J."/>
            <person name="Wortman J.R."/>
            <person name="Fraser-Liggett C.M."/>
            <person name="Ravel J."/>
            <person name="Rabinowicz P.D."/>
        </authorList>
    </citation>
    <scope>NUCLEOTIDE SEQUENCE [LARGE SCALE GENOMIC DNA]</scope>
    <source>
        <strain evidence="4">cv. Hale</strain>
    </source>
</reference>
<dbReference type="Proteomes" id="UP000008311">
    <property type="component" value="Unassembled WGS sequence"/>
</dbReference>
<dbReference type="KEGG" id="rcu:8276007"/>
<evidence type="ECO:0000313" key="3">
    <source>
        <dbReference type="EMBL" id="EEF44994.1"/>
    </source>
</evidence>
<gene>
    <name evidence="3" type="ORF">RCOM_0853900</name>
</gene>
<dbReference type="GO" id="GO:0005737">
    <property type="term" value="C:cytoplasm"/>
    <property type="evidence" value="ECO:0000318"/>
    <property type="project" value="GO_Central"/>
</dbReference>
<dbReference type="AlphaFoldDB" id="B9RUK7"/>
<dbReference type="FunCoup" id="B9RUK7">
    <property type="interactions" value="34"/>
</dbReference>
<sequence length="325" mass="35745">MEKGKKRMAVLVGCNYPNSRNELHGCINDVVTMRDVLVKRFGFDLSHIELLTDAPAPGSSQIMPTGANIKKALDQMVGKAESGDVLLFHYSGHGTKIPSKRPGHPFRQDEAIVPCDFNLITDVDFRQLVNRLPKGTSFTIISDSCHSGGLIDKEKEQIGPNSTITANAENLSSHIHTPKHIPFNSILQHFSSLTGINTSDIGTHLLEYFGADASLKFRLQSLEQDLFESLKPDDGILLSGCQANETSADMNPGGEGRGQAYGAFSNAVQMVLKENPDQIFSNREVVMMARKVLEAQGFEQHPCLYCSDKNADAAFLWQPEKDRPC</sequence>
<dbReference type="GO" id="GO:0006508">
    <property type="term" value="P:proteolysis"/>
    <property type="evidence" value="ECO:0000318"/>
    <property type="project" value="GO_Central"/>
</dbReference>
<dbReference type="GO" id="GO:0004197">
    <property type="term" value="F:cysteine-type endopeptidase activity"/>
    <property type="evidence" value="ECO:0000318"/>
    <property type="project" value="GO_Central"/>
</dbReference>
<dbReference type="InterPro" id="IPR029030">
    <property type="entry name" value="Caspase-like_dom_sf"/>
</dbReference>
<dbReference type="eggNOG" id="KOG1546">
    <property type="taxonomic scope" value="Eukaryota"/>
</dbReference>
<name>B9RUK7_RICCO</name>
<dbReference type="PANTHER" id="PTHR48104">
    <property type="entry name" value="METACASPASE-4"/>
    <property type="match status" value="1"/>
</dbReference>
<protein>
    <submittedName>
        <fullName evidence="3">Caspase, putative</fullName>
    </submittedName>
</protein>
<proteinExistence type="inferred from homology"/>
<evidence type="ECO:0000256" key="1">
    <source>
        <dbReference type="ARBA" id="ARBA00009005"/>
    </source>
</evidence>
<dbReference type="MEROPS" id="C14.034"/>
<accession>B9RUK7</accession>
<dbReference type="SUPFAM" id="SSF52129">
    <property type="entry name" value="Caspase-like"/>
    <property type="match status" value="1"/>
</dbReference>
<organism evidence="3 4">
    <name type="scientific">Ricinus communis</name>
    <name type="common">Castor bean</name>
    <dbReference type="NCBI Taxonomy" id="3988"/>
    <lineage>
        <taxon>Eukaryota</taxon>
        <taxon>Viridiplantae</taxon>
        <taxon>Streptophyta</taxon>
        <taxon>Embryophyta</taxon>
        <taxon>Tracheophyta</taxon>
        <taxon>Spermatophyta</taxon>
        <taxon>Magnoliopsida</taxon>
        <taxon>eudicotyledons</taxon>
        <taxon>Gunneridae</taxon>
        <taxon>Pentapetalae</taxon>
        <taxon>rosids</taxon>
        <taxon>fabids</taxon>
        <taxon>Malpighiales</taxon>
        <taxon>Euphorbiaceae</taxon>
        <taxon>Acalyphoideae</taxon>
        <taxon>Acalypheae</taxon>
        <taxon>Ricinus</taxon>
    </lineage>
</organism>
<evidence type="ECO:0000313" key="4">
    <source>
        <dbReference type="Proteomes" id="UP000008311"/>
    </source>
</evidence>
<dbReference type="STRING" id="3988.B9RUK7"/>
<dbReference type="InParanoid" id="B9RUK7"/>
<dbReference type="InterPro" id="IPR011600">
    <property type="entry name" value="Pept_C14_caspase"/>
</dbReference>
<dbReference type="PANTHER" id="PTHR48104:SF7">
    <property type="entry name" value="METACASPASE-9"/>
    <property type="match status" value="1"/>
</dbReference>
<dbReference type="EMBL" id="EQ973817">
    <property type="protein sequence ID" value="EEF44994.1"/>
    <property type="molecule type" value="Genomic_DNA"/>
</dbReference>
<dbReference type="Pfam" id="PF00656">
    <property type="entry name" value="Peptidase_C14"/>
    <property type="match status" value="1"/>
</dbReference>
<evidence type="ECO:0000259" key="2">
    <source>
        <dbReference type="Pfam" id="PF00656"/>
    </source>
</evidence>
<keyword evidence="4" id="KW-1185">Reference proteome</keyword>
<dbReference type="OMA" id="FDSQHIE"/>
<dbReference type="Gene3D" id="3.40.50.12660">
    <property type="match status" value="2"/>
</dbReference>
<dbReference type="OrthoDB" id="3223806at2759"/>
<comment type="similarity">
    <text evidence="1">Belongs to the peptidase C14B family.</text>
</comment>
<feature type="domain" description="Peptidase C14 caspase" evidence="2">
    <location>
        <begin position="6"/>
        <end position="307"/>
    </location>
</feature>
<dbReference type="InterPro" id="IPR050452">
    <property type="entry name" value="Metacaspase"/>
</dbReference>